<sequence length="193" mass="20872">MTPDVIFVRHGETDWNACGRLQGQTDIPLNPRGRDQADAVGRALRAASPDAAGRVFVASPLSRATETMRRMRVAMGLDADGFTTDARLKELSFGRWEGSTLAEARLRDSKAMRARDADKWSFRPEEGESYADLEARVGEALAALTGPAVLVAHGGVARVLLATLGGVARDKVSDIPIRQGRALVFGDGGWRWI</sequence>
<dbReference type="SUPFAM" id="SSF53254">
    <property type="entry name" value="Phosphoglycerate mutase-like"/>
    <property type="match status" value="1"/>
</dbReference>
<dbReference type="EMBL" id="JBHUER010000004">
    <property type="protein sequence ID" value="MFD1702806.1"/>
    <property type="molecule type" value="Genomic_DNA"/>
</dbReference>
<evidence type="ECO:0000313" key="2">
    <source>
        <dbReference type="Proteomes" id="UP001597308"/>
    </source>
</evidence>
<dbReference type="InterPro" id="IPR029033">
    <property type="entry name" value="His_PPase_superfam"/>
</dbReference>
<dbReference type="SMART" id="SM00855">
    <property type="entry name" value="PGAM"/>
    <property type="match status" value="1"/>
</dbReference>
<organism evidence="1 2">
    <name type="scientific">Methylopila henanensis</name>
    <dbReference type="NCBI Taxonomy" id="873516"/>
    <lineage>
        <taxon>Bacteria</taxon>
        <taxon>Pseudomonadati</taxon>
        <taxon>Pseudomonadota</taxon>
        <taxon>Alphaproteobacteria</taxon>
        <taxon>Hyphomicrobiales</taxon>
        <taxon>Methylopilaceae</taxon>
        <taxon>Methylopila</taxon>
    </lineage>
</organism>
<keyword evidence="2" id="KW-1185">Reference proteome</keyword>
<dbReference type="CDD" id="cd07067">
    <property type="entry name" value="HP_PGM_like"/>
    <property type="match status" value="1"/>
</dbReference>
<evidence type="ECO:0000313" key="1">
    <source>
        <dbReference type="EMBL" id="MFD1702806.1"/>
    </source>
</evidence>
<dbReference type="Proteomes" id="UP001597308">
    <property type="component" value="Unassembled WGS sequence"/>
</dbReference>
<protein>
    <submittedName>
        <fullName evidence="1">Histidine phosphatase family protein</fullName>
    </submittedName>
</protein>
<dbReference type="RefSeq" id="WP_378798429.1">
    <property type="nucleotide sequence ID" value="NZ_JBHUER010000004.1"/>
</dbReference>
<accession>A0ABW4K807</accession>
<dbReference type="PANTHER" id="PTHR48100">
    <property type="entry name" value="BROAD-SPECIFICITY PHOSPHATASE YOR283W-RELATED"/>
    <property type="match status" value="1"/>
</dbReference>
<dbReference type="PIRSF" id="PIRSF000709">
    <property type="entry name" value="6PFK_2-Ptase"/>
    <property type="match status" value="1"/>
</dbReference>
<dbReference type="Gene3D" id="3.40.50.1240">
    <property type="entry name" value="Phosphoglycerate mutase-like"/>
    <property type="match status" value="1"/>
</dbReference>
<dbReference type="Pfam" id="PF00300">
    <property type="entry name" value="His_Phos_1"/>
    <property type="match status" value="1"/>
</dbReference>
<comment type="caution">
    <text evidence="1">The sequence shown here is derived from an EMBL/GenBank/DDBJ whole genome shotgun (WGS) entry which is preliminary data.</text>
</comment>
<dbReference type="InterPro" id="IPR013078">
    <property type="entry name" value="His_Pase_superF_clade-1"/>
</dbReference>
<gene>
    <name evidence="1" type="ORF">ACFSCV_07295</name>
</gene>
<dbReference type="InterPro" id="IPR050275">
    <property type="entry name" value="PGM_Phosphatase"/>
</dbReference>
<name>A0ABW4K807_9HYPH</name>
<proteinExistence type="predicted"/>
<reference evidence="2" key="1">
    <citation type="journal article" date="2019" name="Int. J. Syst. Evol. Microbiol.">
        <title>The Global Catalogue of Microorganisms (GCM) 10K type strain sequencing project: providing services to taxonomists for standard genome sequencing and annotation.</title>
        <authorList>
            <consortium name="The Broad Institute Genomics Platform"/>
            <consortium name="The Broad Institute Genome Sequencing Center for Infectious Disease"/>
            <person name="Wu L."/>
            <person name="Ma J."/>
        </authorList>
    </citation>
    <scope>NUCLEOTIDE SEQUENCE [LARGE SCALE GENOMIC DNA]</scope>
    <source>
        <strain evidence="2">KCTC 23707</strain>
    </source>
</reference>
<dbReference type="PANTHER" id="PTHR48100:SF59">
    <property type="entry name" value="ADENOSYLCOBALAMIN_ALPHA-RIBAZOLE PHOSPHATASE"/>
    <property type="match status" value="1"/>
</dbReference>